<evidence type="ECO:0000313" key="3">
    <source>
        <dbReference type="Proteomes" id="UP000187283"/>
    </source>
</evidence>
<dbReference type="AlphaFoldDB" id="A0A1R1XP97"/>
<feature type="transmembrane region" description="Helical" evidence="1">
    <location>
        <begin position="125"/>
        <end position="144"/>
    </location>
</feature>
<dbReference type="EMBL" id="LSSN01002335">
    <property type="protein sequence ID" value="OMJ16450.1"/>
    <property type="molecule type" value="Genomic_DNA"/>
</dbReference>
<comment type="caution">
    <text evidence="2">The sequence shown here is derived from an EMBL/GenBank/DDBJ whole genome shotgun (WGS) entry which is preliminary data.</text>
</comment>
<gene>
    <name evidence="2" type="ORF">AYI70_g6598</name>
</gene>
<proteinExistence type="predicted"/>
<keyword evidence="1" id="KW-1133">Transmembrane helix</keyword>
<evidence type="ECO:0000313" key="2">
    <source>
        <dbReference type="EMBL" id="OMJ16450.1"/>
    </source>
</evidence>
<keyword evidence="3" id="KW-1185">Reference proteome</keyword>
<sequence length="153" mass="18232">MELPVPSYSQLKSLTYSMIKAYYINMMPIRIPDFLHRLKHNLFPKYFLYAYLSACIDFIKDPKFKNYKDLRIRYSQLAIKEIKTAKDIHNPYIVWAATFIVLFHYKSSRTEKYSEISSNIPYFYSTIYISISIYNNLFFISLIIRSAKSVSID</sequence>
<evidence type="ECO:0000256" key="1">
    <source>
        <dbReference type="SAM" id="Phobius"/>
    </source>
</evidence>
<dbReference type="OrthoDB" id="5605554at2759"/>
<keyword evidence="1" id="KW-0472">Membrane</keyword>
<reference evidence="2 3" key="1">
    <citation type="submission" date="2017-01" db="EMBL/GenBank/DDBJ databases">
        <authorList>
            <person name="Mah S.A."/>
            <person name="Swanson W.J."/>
            <person name="Moy G.W."/>
            <person name="Vacquier V.D."/>
        </authorList>
    </citation>
    <scope>NUCLEOTIDE SEQUENCE [LARGE SCALE GENOMIC DNA]</scope>
    <source>
        <strain evidence="2 3">GSMNP</strain>
    </source>
</reference>
<dbReference type="Proteomes" id="UP000187283">
    <property type="component" value="Unassembled WGS sequence"/>
</dbReference>
<organism evidence="2 3">
    <name type="scientific">Smittium culicis</name>
    <dbReference type="NCBI Taxonomy" id="133412"/>
    <lineage>
        <taxon>Eukaryota</taxon>
        <taxon>Fungi</taxon>
        <taxon>Fungi incertae sedis</taxon>
        <taxon>Zoopagomycota</taxon>
        <taxon>Kickxellomycotina</taxon>
        <taxon>Harpellomycetes</taxon>
        <taxon>Harpellales</taxon>
        <taxon>Legeriomycetaceae</taxon>
        <taxon>Smittium</taxon>
    </lineage>
</organism>
<feature type="transmembrane region" description="Helical" evidence="1">
    <location>
        <begin position="88"/>
        <end position="105"/>
    </location>
</feature>
<protein>
    <submittedName>
        <fullName evidence="2">Uncharacterized protein</fullName>
    </submittedName>
</protein>
<name>A0A1R1XP97_9FUNG</name>
<keyword evidence="1" id="KW-0812">Transmembrane</keyword>
<accession>A0A1R1XP97</accession>